<feature type="non-terminal residue" evidence="2">
    <location>
        <position position="37"/>
    </location>
</feature>
<accession>E2AQV5</accession>
<dbReference type="EMBL" id="GL441840">
    <property type="protein sequence ID" value="EFN64178.1"/>
    <property type="molecule type" value="Genomic_DNA"/>
</dbReference>
<evidence type="ECO:0000313" key="3">
    <source>
        <dbReference type="Proteomes" id="UP000000311"/>
    </source>
</evidence>
<keyword evidence="3" id="KW-1185">Reference proteome</keyword>
<evidence type="ECO:0000313" key="2">
    <source>
        <dbReference type="EMBL" id="EFN64178.1"/>
    </source>
</evidence>
<dbReference type="InterPro" id="IPR041426">
    <property type="entry name" value="Mos1_HTH"/>
</dbReference>
<name>E2AQV5_CAMFO</name>
<dbReference type="Proteomes" id="UP000000311">
    <property type="component" value="Unassembled WGS sequence"/>
</dbReference>
<gene>
    <name evidence="2" type="ORF">EAG_10246</name>
</gene>
<protein>
    <recommendedName>
        <fullName evidence="1">Mos1 transposase HTH domain-containing protein</fullName>
    </recommendedName>
</protein>
<dbReference type="AlphaFoldDB" id="E2AQV5"/>
<dbReference type="Pfam" id="PF17906">
    <property type="entry name" value="HTH_48"/>
    <property type="match status" value="1"/>
</dbReference>
<proteinExistence type="predicted"/>
<feature type="domain" description="Mos1 transposase HTH" evidence="1">
    <location>
        <begin position="3"/>
        <end position="37"/>
    </location>
</feature>
<dbReference type="InParanoid" id="E2AQV5"/>
<evidence type="ECO:0000259" key="1">
    <source>
        <dbReference type="Pfam" id="PF17906"/>
    </source>
</evidence>
<sequence>MCFFTTSTSAETHRLLFEVYDDEIPSERTCRVWFVRF</sequence>
<reference evidence="2 3" key="1">
    <citation type="journal article" date="2010" name="Science">
        <title>Genomic comparison of the ants Camponotus floridanus and Harpegnathos saltator.</title>
        <authorList>
            <person name="Bonasio R."/>
            <person name="Zhang G."/>
            <person name="Ye C."/>
            <person name="Mutti N.S."/>
            <person name="Fang X."/>
            <person name="Qin N."/>
            <person name="Donahue G."/>
            <person name="Yang P."/>
            <person name="Li Q."/>
            <person name="Li C."/>
            <person name="Zhang P."/>
            <person name="Huang Z."/>
            <person name="Berger S.L."/>
            <person name="Reinberg D."/>
            <person name="Wang J."/>
            <person name="Liebig J."/>
        </authorList>
    </citation>
    <scope>NUCLEOTIDE SEQUENCE [LARGE SCALE GENOMIC DNA]</scope>
    <source>
        <strain evidence="3">C129</strain>
    </source>
</reference>
<dbReference type="Gene3D" id="1.10.10.1450">
    <property type="match status" value="1"/>
</dbReference>
<organism evidence="3">
    <name type="scientific">Camponotus floridanus</name>
    <name type="common">Florida carpenter ant</name>
    <dbReference type="NCBI Taxonomy" id="104421"/>
    <lineage>
        <taxon>Eukaryota</taxon>
        <taxon>Metazoa</taxon>
        <taxon>Ecdysozoa</taxon>
        <taxon>Arthropoda</taxon>
        <taxon>Hexapoda</taxon>
        <taxon>Insecta</taxon>
        <taxon>Pterygota</taxon>
        <taxon>Neoptera</taxon>
        <taxon>Endopterygota</taxon>
        <taxon>Hymenoptera</taxon>
        <taxon>Apocrita</taxon>
        <taxon>Aculeata</taxon>
        <taxon>Formicoidea</taxon>
        <taxon>Formicidae</taxon>
        <taxon>Formicinae</taxon>
        <taxon>Camponotus</taxon>
    </lineage>
</organism>